<name>A0A3B0T0I4_9ZZZZ</name>
<dbReference type="FunFam" id="3.40.50.620:FF:000451">
    <property type="entry name" value="Cysteine-tRNA ligase-like protein"/>
    <property type="match status" value="1"/>
</dbReference>
<comment type="cofactor">
    <cofactor evidence="1">
        <name>Zn(2+)</name>
        <dbReference type="ChEBI" id="CHEBI:29105"/>
    </cofactor>
</comment>
<evidence type="ECO:0000256" key="11">
    <source>
        <dbReference type="ARBA" id="ARBA00023146"/>
    </source>
</evidence>
<dbReference type="InterPro" id="IPR014729">
    <property type="entry name" value="Rossmann-like_a/b/a_fold"/>
</dbReference>
<feature type="non-terminal residue" evidence="14">
    <location>
        <position position="1"/>
    </location>
</feature>
<dbReference type="SUPFAM" id="SSF52374">
    <property type="entry name" value="Nucleotidylyl transferase"/>
    <property type="match status" value="1"/>
</dbReference>
<keyword evidence="8" id="KW-0862">Zinc</keyword>
<organism evidence="14">
    <name type="scientific">hydrothermal vent metagenome</name>
    <dbReference type="NCBI Taxonomy" id="652676"/>
    <lineage>
        <taxon>unclassified sequences</taxon>
        <taxon>metagenomes</taxon>
        <taxon>ecological metagenomes</taxon>
    </lineage>
</organism>
<evidence type="ECO:0000256" key="8">
    <source>
        <dbReference type="ARBA" id="ARBA00022833"/>
    </source>
</evidence>
<accession>A0A3B0T0I4</accession>
<sequence length="434" mass="48137">GPTVQSEPHLGHGRSAVSFDVLRRYLEWLGNDVVFVRNVTDIDDKIIQRAAERGVATDVIAREAFTAFTTASNLLGNLAPTVEPRATEHIPEMIDLIERLIETGHAYASDGDVYFSVRSFPEYGKLSRHDLDDLRAGDRVEVDDRKRDPLDFTLWKAAKPGEPEWESPWGPGRPGWHIECSAMATKYLGDGFDIHAGGSDLIFPHHENEIAQSEAASGKPFARYWMHNGMLNLSGEKMAKSTGHVITLLDSLEQWNPVAVRLFYLRTHYRKPLEFSEEALADAESSLARLRAFRRRFPDHIEDEPDREALNRFMVAMDNDLDVAGALGVLFDVVREGNAQRDAGDDPGGLVAAFDEIVGVLGLAPVEVAHDDGRIVTFAAEFGIENGTVDDVLARRAEARAAKDWAMSDAIRDGLAEIGIIIEDTADGTRWHRS</sequence>
<dbReference type="InterPro" id="IPR015803">
    <property type="entry name" value="Cys-tRNA-ligase"/>
</dbReference>
<feature type="domain" description="Cysteinyl-tRNA synthetase class Ia DALR" evidence="13">
    <location>
        <begin position="312"/>
        <end position="369"/>
    </location>
</feature>
<evidence type="ECO:0000256" key="10">
    <source>
        <dbReference type="ARBA" id="ARBA00022917"/>
    </source>
</evidence>
<evidence type="ECO:0000256" key="7">
    <source>
        <dbReference type="ARBA" id="ARBA00022741"/>
    </source>
</evidence>
<evidence type="ECO:0000259" key="13">
    <source>
        <dbReference type="SMART" id="SM00840"/>
    </source>
</evidence>
<dbReference type="AlphaFoldDB" id="A0A3B0T0I4"/>
<evidence type="ECO:0000256" key="6">
    <source>
        <dbReference type="ARBA" id="ARBA00022723"/>
    </source>
</evidence>
<dbReference type="Pfam" id="PF09190">
    <property type="entry name" value="DALR_2"/>
    <property type="match status" value="1"/>
</dbReference>
<dbReference type="InterPro" id="IPR015273">
    <property type="entry name" value="Cys-tRNA-synt_Ia_DALR"/>
</dbReference>
<evidence type="ECO:0000256" key="4">
    <source>
        <dbReference type="ARBA" id="ARBA00022490"/>
    </source>
</evidence>
<keyword evidence="10" id="KW-0648">Protein biosynthesis</keyword>
<proteinExistence type="inferred from homology"/>
<evidence type="ECO:0000256" key="3">
    <source>
        <dbReference type="ARBA" id="ARBA00012832"/>
    </source>
</evidence>
<protein>
    <recommendedName>
        <fullName evidence="3">cysteine--tRNA ligase</fullName>
        <ecNumber evidence="3">6.1.1.16</ecNumber>
    </recommendedName>
    <alternativeName>
        <fullName evidence="12">Cysteinyl-tRNA synthetase</fullName>
    </alternativeName>
</protein>
<dbReference type="GO" id="GO:0006423">
    <property type="term" value="P:cysteinyl-tRNA aminoacylation"/>
    <property type="evidence" value="ECO:0007669"/>
    <property type="project" value="InterPro"/>
</dbReference>
<dbReference type="EMBL" id="UOEI01000284">
    <property type="protein sequence ID" value="VAW00506.1"/>
    <property type="molecule type" value="Genomic_DNA"/>
</dbReference>
<dbReference type="InterPro" id="IPR032678">
    <property type="entry name" value="tRNA-synt_1_cat_dom"/>
</dbReference>
<dbReference type="GO" id="GO:0005829">
    <property type="term" value="C:cytosol"/>
    <property type="evidence" value="ECO:0007669"/>
    <property type="project" value="TreeGrafter"/>
</dbReference>
<evidence type="ECO:0000256" key="2">
    <source>
        <dbReference type="ARBA" id="ARBA00005594"/>
    </source>
</evidence>
<evidence type="ECO:0000256" key="1">
    <source>
        <dbReference type="ARBA" id="ARBA00001947"/>
    </source>
</evidence>
<dbReference type="SUPFAM" id="SSF47323">
    <property type="entry name" value="Anticodon-binding domain of a subclass of class I aminoacyl-tRNA synthetases"/>
    <property type="match status" value="1"/>
</dbReference>
<dbReference type="Pfam" id="PF01406">
    <property type="entry name" value="tRNA-synt_1e"/>
    <property type="match status" value="1"/>
</dbReference>
<dbReference type="PANTHER" id="PTHR10890:SF30">
    <property type="entry name" value="CYSTEINE--TRNA LIGASE"/>
    <property type="match status" value="1"/>
</dbReference>
<dbReference type="NCBIfam" id="TIGR00435">
    <property type="entry name" value="cysS"/>
    <property type="match status" value="1"/>
</dbReference>
<keyword evidence="4" id="KW-0963">Cytoplasm</keyword>
<dbReference type="InterPro" id="IPR056411">
    <property type="entry name" value="CysS_C"/>
</dbReference>
<dbReference type="InterPro" id="IPR024909">
    <property type="entry name" value="Cys-tRNA/MSH_ligase"/>
</dbReference>
<evidence type="ECO:0000256" key="9">
    <source>
        <dbReference type="ARBA" id="ARBA00022840"/>
    </source>
</evidence>
<dbReference type="InterPro" id="IPR009080">
    <property type="entry name" value="tRNAsynth_Ia_anticodon-bd"/>
</dbReference>
<comment type="similarity">
    <text evidence="2">Belongs to the class-I aminoacyl-tRNA synthetase family.</text>
</comment>
<reference evidence="14" key="1">
    <citation type="submission" date="2018-06" db="EMBL/GenBank/DDBJ databases">
        <authorList>
            <person name="Zhirakovskaya E."/>
        </authorList>
    </citation>
    <scope>NUCLEOTIDE SEQUENCE</scope>
</reference>
<dbReference type="Gene3D" id="3.40.50.620">
    <property type="entry name" value="HUPs"/>
    <property type="match status" value="1"/>
</dbReference>
<dbReference type="EC" id="6.1.1.16" evidence="3"/>
<keyword evidence="6" id="KW-0479">Metal-binding</keyword>
<dbReference type="PANTHER" id="PTHR10890">
    <property type="entry name" value="CYSTEINYL-TRNA SYNTHETASE"/>
    <property type="match status" value="1"/>
</dbReference>
<keyword evidence="11 14" id="KW-0030">Aminoacyl-tRNA synthetase</keyword>
<dbReference type="Pfam" id="PF23493">
    <property type="entry name" value="CysS_C"/>
    <property type="match status" value="1"/>
</dbReference>
<dbReference type="GO" id="GO:0004817">
    <property type="term" value="F:cysteine-tRNA ligase activity"/>
    <property type="evidence" value="ECO:0007669"/>
    <property type="project" value="UniProtKB-EC"/>
</dbReference>
<dbReference type="Gene3D" id="1.20.120.1910">
    <property type="entry name" value="Cysteine-tRNA ligase, C-terminal anti-codon recognition domain"/>
    <property type="match status" value="1"/>
</dbReference>
<dbReference type="HAMAP" id="MF_00041">
    <property type="entry name" value="Cys_tRNA_synth"/>
    <property type="match status" value="1"/>
</dbReference>
<dbReference type="SMART" id="SM00840">
    <property type="entry name" value="DALR_2"/>
    <property type="match status" value="1"/>
</dbReference>
<keyword evidence="5 14" id="KW-0436">Ligase</keyword>
<evidence type="ECO:0000256" key="12">
    <source>
        <dbReference type="ARBA" id="ARBA00031499"/>
    </source>
</evidence>
<evidence type="ECO:0000313" key="14">
    <source>
        <dbReference type="EMBL" id="VAW00506.1"/>
    </source>
</evidence>
<dbReference type="PRINTS" id="PR00983">
    <property type="entry name" value="TRNASYNTHCYS"/>
</dbReference>
<dbReference type="GO" id="GO:0046872">
    <property type="term" value="F:metal ion binding"/>
    <property type="evidence" value="ECO:0007669"/>
    <property type="project" value="UniProtKB-KW"/>
</dbReference>
<dbReference type="CDD" id="cd00672">
    <property type="entry name" value="CysRS_core"/>
    <property type="match status" value="1"/>
</dbReference>
<evidence type="ECO:0000256" key="5">
    <source>
        <dbReference type="ARBA" id="ARBA00022598"/>
    </source>
</evidence>
<dbReference type="GO" id="GO:0005524">
    <property type="term" value="F:ATP binding"/>
    <property type="evidence" value="ECO:0007669"/>
    <property type="project" value="UniProtKB-KW"/>
</dbReference>
<gene>
    <name evidence="14" type="ORF">MNBD_ACTINO01-1318</name>
</gene>
<keyword evidence="9" id="KW-0067">ATP-binding</keyword>
<keyword evidence="7" id="KW-0547">Nucleotide-binding</keyword>